<protein>
    <recommendedName>
        <fullName evidence="5">Integral membrane protein</fullName>
    </recommendedName>
</protein>
<dbReference type="EMBL" id="JBEPSJ010000002">
    <property type="protein sequence ID" value="MET4582421.1"/>
    <property type="molecule type" value="Genomic_DNA"/>
</dbReference>
<proteinExistence type="predicted"/>
<evidence type="ECO:0000313" key="3">
    <source>
        <dbReference type="EMBL" id="MET4582421.1"/>
    </source>
</evidence>
<dbReference type="RefSeq" id="WP_354024613.1">
    <property type="nucleotide sequence ID" value="NZ_JBEPSJ010000002.1"/>
</dbReference>
<feature type="transmembrane region" description="Helical" evidence="2">
    <location>
        <begin position="78"/>
        <end position="106"/>
    </location>
</feature>
<feature type="transmembrane region" description="Helical" evidence="2">
    <location>
        <begin position="204"/>
        <end position="224"/>
    </location>
</feature>
<sequence>MSNSKQRPSDAAAHAERTPNVDDDAPLDPAAMYALMQNQQRSIESQVNGFVPVITMAWGLTWLLGFGALWLIDGARPGFALAMPVAIGIFVACVAVTSALSAWLGIRSGRGLRGSTAAAFTGTAYGVTWGVGATALGVLGGALRSAGMTAEMANFYYPSAYVFFAGIMYMIAGAIWRTVPSLVAGIWLVAIAAAAPYFGYPNHYLFLALAGGLAFIALAVLSLVRLRRLRAAASGSARRG</sequence>
<evidence type="ECO:0000256" key="1">
    <source>
        <dbReference type="SAM" id="MobiDB-lite"/>
    </source>
</evidence>
<keyword evidence="2" id="KW-0472">Membrane</keyword>
<keyword evidence="4" id="KW-1185">Reference proteome</keyword>
<feature type="transmembrane region" description="Helical" evidence="2">
    <location>
        <begin position="50"/>
        <end position="72"/>
    </location>
</feature>
<feature type="region of interest" description="Disordered" evidence="1">
    <location>
        <begin position="1"/>
        <end position="23"/>
    </location>
</feature>
<keyword evidence="2" id="KW-0812">Transmembrane</keyword>
<gene>
    <name evidence="3" type="ORF">ABIE21_001931</name>
</gene>
<feature type="transmembrane region" description="Helical" evidence="2">
    <location>
        <begin position="179"/>
        <end position="198"/>
    </location>
</feature>
<feature type="transmembrane region" description="Helical" evidence="2">
    <location>
        <begin position="155"/>
        <end position="172"/>
    </location>
</feature>
<evidence type="ECO:0000313" key="4">
    <source>
        <dbReference type="Proteomes" id="UP001549257"/>
    </source>
</evidence>
<keyword evidence="2" id="KW-1133">Transmembrane helix</keyword>
<evidence type="ECO:0008006" key="5">
    <source>
        <dbReference type="Google" id="ProtNLM"/>
    </source>
</evidence>
<feature type="transmembrane region" description="Helical" evidence="2">
    <location>
        <begin position="118"/>
        <end position="143"/>
    </location>
</feature>
<name>A0ABV2QN11_9MICO</name>
<comment type="caution">
    <text evidence="3">The sequence shown here is derived from an EMBL/GenBank/DDBJ whole genome shotgun (WGS) entry which is preliminary data.</text>
</comment>
<reference evidence="3 4" key="1">
    <citation type="submission" date="2024-06" db="EMBL/GenBank/DDBJ databases">
        <title>Sorghum-associated microbial communities from plants grown in Nebraska, USA.</title>
        <authorList>
            <person name="Schachtman D."/>
        </authorList>
    </citation>
    <scope>NUCLEOTIDE SEQUENCE [LARGE SCALE GENOMIC DNA]</scope>
    <source>
        <strain evidence="3 4">2857</strain>
    </source>
</reference>
<dbReference type="Proteomes" id="UP001549257">
    <property type="component" value="Unassembled WGS sequence"/>
</dbReference>
<accession>A0ABV2QN11</accession>
<organism evidence="3 4">
    <name type="scientific">Conyzicola nivalis</name>
    <dbReference type="NCBI Taxonomy" id="1477021"/>
    <lineage>
        <taxon>Bacteria</taxon>
        <taxon>Bacillati</taxon>
        <taxon>Actinomycetota</taxon>
        <taxon>Actinomycetes</taxon>
        <taxon>Micrococcales</taxon>
        <taxon>Microbacteriaceae</taxon>
        <taxon>Conyzicola</taxon>
    </lineage>
</organism>
<evidence type="ECO:0000256" key="2">
    <source>
        <dbReference type="SAM" id="Phobius"/>
    </source>
</evidence>